<keyword evidence="1" id="KW-0175">Coiled coil</keyword>
<dbReference type="OrthoDB" id="5407305at2759"/>
<feature type="compositionally biased region" description="Polar residues" evidence="2">
    <location>
        <begin position="251"/>
        <end position="270"/>
    </location>
</feature>
<feature type="region of interest" description="Disordered" evidence="2">
    <location>
        <begin position="551"/>
        <end position="650"/>
    </location>
</feature>
<evidence type="ECO:0000313" key="4">
    <source>
        <dbReference type="Proteomes" id="UP000799423"/>
    </source>
</evidence>
<feature type="region of interest" description="Disordered" evidence="2">
    <location>
        <begin position="103"/>
        <end position="141"/>
    </location>
</feature>
<feature type="region of interest" description="Disordered" evidence="2">
    <location>
        <begin position="379"/>
        <end position="403"/>
    </location>
</feature>
<feature type="compositionally biased region" description="Basic and acidic residues" evidence="2">
    <location>
        <begin position="109"/>
        <end position="122"/>
    </location>
</feature>
<name>A0A6A7BGA0_9PLEO</name>
<dbReference type="Proteomes" id="UP000799423">
    <property type="component" value="Unassembled WGS sequence"/>
</dbReference>
<keyword evidence="4" id="KW-1185">Reference proteome</keyword>
<feature type="compositionally biased region" description="Polar residues" evidence="2">
    <location>
        <begin position="560"/>
        <end position="611"/>
    </location>
</feature>
<feature type="compositionally biased region" description="Low complexity" evidence="2">
    <location>
        <begin position="394"/>
        <end position="403"/>
    </location>
</feature>
<protein>
    <submittedName>
        <fullName evidence="3">Uncharacterized protein</fullName>
    </submittedName>
</protein>
<sequence>MASPLADGNVHARLIDPKPAASRIPRNGRHSPYSTNATGSPRVENVSPPSRNMVPPTVNSKLPRMSQTPTPLQSLRSTKRGGSVADARLSVPIQAARLSMAMDTPTVTGEKKVSPPSNRDKPLPSPPMAQVVNPNTPPKARRTLVDAESGSLFQSDWPILCPEAASDLANESINHLTTGFRNAKQNQNQQQQHSPQHRSASVGAAPKEISNPYFVNRKFKSSAAAEIVAEAGVDPAWVADTSPTRDAASRRPQSQQITQPRALGSNNPFANSYHAMSTGPEESIPSPLARKKSAPGFITIPPRGSSKRDSLPLSAQELEGRHSPEHKGEGGAANHKSTFEAERETVTEFGIRIRHLSRLGPGIGPVLTIYPDAEDVLRGPSDQVPEIPSPVLPGRPSSRLSRQRSLSNLAQKLVHQPSLSALADLAEVYSLHIKSRLSNSAIPESPSQRSDGGLSPGRVAPIRSMQPARKTVLGDLTSSPSPATSPIASSSKNNNPQQSHAMKPVTTDAASDSEYLEVEAAPMIEEKLTNDPDASMTVSLSLGISSDGGPVATAVHQGGPTKTISASLTSSNTVATSEAQNKTSPDLSSERQLSSRNATVKSSMSGTSSQAGVRLVKSHDATRSHGLSKLRATENATPIRSDRRATREAPSSFPLVNERPVAFVDFKTEEPIEKNVKGKRSIRNIFRRDNKHPELPQAKVGRKRSFMAETKSTLGKRLSSKSLSRVNLSLKQTSQPDLKSALKSDGHSAILPGTINSSGDVNRQAALSSLEASSFKEPANFTPDPFSDTLAFVNRIANQYTRTSIDASVSKRGIEAAEILLYSVECCKQAEMCARKAEICATKAERDLERARMNARDAELNVNQVHLGLKHHLASYQSDLDSDTLQYVRNYIRIVKLNRTEDVSTQT</sequence>
<proteinExistence type="predicted"/>
<feature type="compositionally biased region" description="Basic and acidic residues" evidence="2">
    <location>
        <begin position="318"/>
        <end position="329"/>
    </location>
</feature>
<evidence type="ECO:0000256" key="2">
    <source>
        <dbReference type="SAM" id="MobiDB-lite"/>
    </source>
</evidence>
<dbReference type="EMBL" id="MU006295">
    <property type="protein sequence ID" value="KAF2853399.1"/>
    <property type="molecule type" value="Genomic_DNA"/>
</dbReference>
<accession>A0A6A7BGA0</accession>
<reference evidence="3" key="1">
    <citation type="submission" date="2020-01" db="EMBL/GenBank/DDBJ databases">
        <authorList>
            <consortium name="DOE Joint Genome Institute"/>
            <person name="Haridas S."/>
            <person name="Albert R."/>
            <person name="Binder M."/>
            <person name="Bloem J."/>
            <person name="Labutti K."/>
            <person name="Salamov A."/>
            <person name="Andreopoulos B."/>
            <person name="Baker S.E."/>
            <person name="Barry K."/>
            <person name="Bills G."/>
            <person name="Bluhm B.H."/>
            <person name="Cannon C."/>
            <person name="Castanera R."/>
            <person name="Culley D.E."/>
            <person name="Daum C."/>
            <person name="Ezra D."/>
            <person name="Gonzalez J.B."/>
            <person name="Henrissat B."/>
            <person name="Kuo A."/>
            <person name="Liang C."/>
            <person name="Lipzen A."/>
            <person name="Lutzoni F."/>
            <person name="Magnuson J."/>
            <person name="Mondo S."/>
            <person name="Nolan M."/>
            <person name="Ohm R."/>
            <person name="Pangilinan J."/>
            <person name="Park H.-J."/>
            <person name="Ramirez L."/>
            <person name="Alfaro M."/>
            <person name="Sun H."/>
            <person name="Tritt A."/>
            <person name="Yoshinaga Y."/>
            <person name="Zwiers L.-H."/>
            <person name="Turgeon B.G."/>
            <person name="Goodwin S.B."/>
            <person name="Spatafora J.W."/>
            <person name="Crous P.W."/>
            <person name="Grigoriev I.V."/>
        </authorList>
    </citation>
    <scope>NUCLEOTIDE SEQUENCE</scope>
    <source>
        <strain evidence="3">IPT5</strain>
    </source>
</reference>
<evidence type="ECO:0000256" key="1">
    <source>
        <dbReference type="SAM" id="Coils"/>
    </source>
</evidence>
<dbReference type="AlphaFoldDB" id="A0A6A7BGA0"/>
<evidence type="ECO:0000313" key="3">
    <source>
        <dbReference type="EMBL" id="KAF2853399.1"/>
    </source>
</evidence>
<feature type="compositionally biased region" description="Polar residues" evidence="2">
    <location>
        <begin position="440"/>
        <end position="450"/>
    </location>
</feature>
<organism evidence="3 4">
    <name type="scientific">Plenodomus tracheiphilus IPT5</name>
    <dbReference type="NCBI Taxonomy" id="1408161"/>
    <lineage>
        <taxon>Eukaryota</taxon>
        <taxon>Fungi</taxon>
        <taxon>Dikarya</taxon>
        <taxon>Ascomycota</taxon>
        <taxon>Pezizomycotina</taxon>
        <taxon>Dothideomycetes</taxon>
        <taxon>Pleosporomycetidae</taxon>
        <taxon>Pleosporales</taxon>
        <taxon>Pleosporineae</taxon>
        <taxon>Leptosphaeriaceae</taxon>
        <taxon>Plenodomus</taxon>
    </lineage>
</organism>
<gene>
    <name evidence="3" type="ORF">T440DRAFT_305297</name>
</gene>
<feature type="region of interest" description="Disordered" evidence="2">
    <location>
        <begin position="239"/>
        <end position="339"/>
    </location>
</feature>
<feature type="compositionally biased region" description="Low complexity" evidence="2">
    <location>
        <begin position="477"/>
        <end position="491"/>
    </location>
</feature>
<feature type="region of interest" description="Disordered" evidence="2">
    <location>
        <begin position="183"/>
        <end position="205"/>
    </location>
</feature>
<feature type="region of interest" description="Disordered" evidence="2">
    <location>
        <begin position="1"/>
        <end position="84"/>
    </location>
</feature>
<feature type="compositionally biased region" description="Polar residues" evidence="2">
    <location>
        <begin position="57"/>
        <end position="76"/>
    </location>
</feature>
<feature type="region of interest" description="Disordered" evidence="2">
    <location>
        <begin position="440"/>
        <end position="511"/>
    </location>
</feature>
<feature type="coiled-coil region" evidence="1">
    <location>
        <begin position="834"/>
        <end position="861"/>
    </location>
</feature>